<protein>
    <submittedName>
        <fullName evidence="1">Uncharacterized protein</fullName>
    </submittedName>
</protein>
<dbReference type="AlphaFoldDB" id="A0A9W6SP73"/>
<organism evidence="1 2">
    <name type="scientific">Actinorhabdospora filicis</name>
    <dbReference type="NCBI Taxonomy" id="1785913"/>
    <lineage>
        <taxon>Bacteria</taxon>
        <taxon>Bacillati</taxon>
        <taxon>Actinomycetota</taxon>
        <taxon>Actinomycetes</taxon>
        <taxon>Micromonosporales</taxon>
        <taxon>Micromonosporaceae</taxon>
        <taxon>Actinorhabdospora</taxon>
    </lineage>
</organism>
<proteinExistence type="predicted"/>
<gene>
    <name evidence="1" type="ORF">Afil01_43640</name>
</gene>
<reference evidence="1" key="1">
    <citation type="submission" date="2023-03" db="EMBL/GenBank/DDBJ databases">
        <title>Actinorhabdospora filicis NBRC 111898.</title>
        <authorList>
            <person name="Ichikawa N."/>
            <person name="Sato H."/>
            <person name="Tonouchi N."/>
        </authorList>
    </citation>
    <scope>NUCLEOTIDE SEQUENCE</scope>
    <source>
        <strain evidence="1">NBRC 111898</strain>
    </source>
</reference>
<sequence>MEFLAGLRALTVRAPSPDASVHAVLGPGGTSVELGDTAGRDPGGLARQIAAALTRAQREYRDALCVLMGGEVPDAPPGPLVAGLEDALGAITVEAASPGGLARVRRHGAIGVSVELAPGAPGHPALPAELDAALRAADRAFAARFAS</sequence>
<comment type="caution">
    <text evidence="1">The sequence shown here is derived from an EMBL/GenBank/DDBJ whole genome shotgun (WGS) entry which is preliminary data.</text>
</comment>
<dbReference type="Proteomes" id="UP001165079">
    <property type="component" value="Unassembled WGS sequence"/>
</dbReference>
<evidence type="ECO:0000313" key="1">
    <source>
        <dbReference type="EMBL" id="GLZ79557.1"/>
    </source>
</evidence>
<name>A0A9W6SP73_9ACTN</name>
<evidence type="ECO:0000313" key="2">
    <source>
        <dbReference type="Proteomes" id="UP001165079"/>
    </source>
</evidence>
<accession>A0A9W6SP73</accession>
<keyword evidence="2" id="KW-1185">Reference proteome</keyword>
<dbReference type="EMBL" id="BSTX01000003">
    <property type="protein sequence ID" value="GLZ79557.1"/>
    <property type="molecule type" value="Genomic_DNA"/>
</dbReference>